<proteinExistence type="predicted"/>
<name>A0A8B7NL77_HYAAZ</name>
<gene>
    <name evidence="3" type="primary">LOC108671377</name>
</gene>
<evidence type="ECO:0000256" key="1">
    <source>
        <dbReference type="SAM" id="MobiDB-lite"/>
    </source>
</evidence>
<reference evidence="3" key="1">
    <citation type="submission" date="2025-08" db="UniProtKB">
        <authorList>
            <consortium name="RefSeq"/>
        </authorList>
    </citation>
    <scope>IDENTIFICATION</scope>
    <source>
        <tissue evidence="3">Whole organism</tissue>
    </source>
</reference>
<evidence type="ECO:0000313" key="2">
    <source>
        <dbReference type="Proteomes" id="UP000694843"/>
    </source>
</evidence>
<feature type="compositionally biased region" description="Basic and acidic residues" evidence="1">
    <location>
        <begin position="99"/>
        <end position="111"/>
    </location>
</feature>
<dbReference type="Proteomes" id="UP000694843">
    <property type="component" value="Unplaced"/>
</dbReference>
<organism evidence="2 3">
    <name type="scientific">Hyalella azteca</name>
    <name type="common">Amphipod</name>
    <dbReference type="NCBI Taxonomy" id="294128"/>
    <lineage>
        <taxon>Eukaryota</taxon>
        <taxon>Metazoa</taxon>
        <taxon>Ecdysozoa</taxon>
        <taxon>Arthropoda</taxon>
        <taxon>Crustacea</taxon>
        <taxon>Multicrustacea</taxon>
        <taxon>Malacostraca</taxon>
        <taxon>Eumalacostraca</taxon>
        <taxon>Peracarida</taxon>
        <taxon>Amphipoda</taxon>
        <taxon>Senticaudata</taxon>
        <taxon>Talitrida</taxon>
        <taxon>Talitroidea</taxon>
        <taxon>Hyalellidae</taxon>
        <taxon>Hyalella</taxon>
    </lineage>
</organism>
<evidence type="ECO:0000313" key="3">
    <source>
        <dbReference type="RefSeq" id="XP_018014407.1"/>
    </source>
</evidence>
<dbReference type="GeneID" id="108671377"/>
<feature type="compositionally biased region" description="Basic and acidic residues" evidence="1">
    <location>
        <begin position="79"/>
        <end position="91"/>
    </location>
</feature>
<feature type="compositionally biased region" description="Polar residues" evidence="1">
    <location>
        <begin position="285"/>
        <end position="304"/>
    </location>
</feature>
<feature type="compositionally biased region" description="Basic and acidic residues" evidence="1">
    <location>
        <begin position="163"/>
        <end position="173"/>
    </location>
</feature>
<feature type="region of interest" description="Disordered" evidence="1">
    <location>
        <begin position="267"/>
        <end position="304"/>
    </location>
</feature>
<dbReference type="RefSeq" id="XP_018014407.1">
    <property type="nucleotide sequence ID" value="XM_018158918.2"/>
</dbReference>
<dbReference type="AlphaFoldDB" id="A0A8B7NL77"/>
<accession>A0A8B7NL77</accession>
<feature type="compositionally biased region" description="Basic and acidic residues" evidence="1">
    <location>
        <begin position="181"/>
        <end position="192"/>
    </location>
</feature>
<keyword evidence="2" id="KW-1185">Reference proteome</keyword>
<protein>
    <submittedName>
        <fullName evidence="3">Zinc metalloprotease ZmpC-like</fullName>
    </submittedName>
</protein>
<dbReference type="OrthoDB" id="10242273at2759"/>
<feature type="region of interest" description="Disordered" evidence="1">
    <location>
        <begin position="79"/>
        <end position="111"/>
    </location>
</feature>
<feature type="region of interest" description="Disordered" evidence="1">
    <location>
        <begin position="144"/>
        <end position="217"/>
    </location>
</feature>
<sequence>MKIKMKECRVVVHKLSDAAVKRGWHAEMNLIQTPSVVCRVESDAVKASGSFILPEKVGGNIKAEPKYEEQDITVKKEPEYEGEDITAKQEPEYEGGDVTVKEKPAHEEEHVTVKEEPKYDEMDISVKEEPEYEGEDIIVKEEPEYEGEDITVKEEPEYEENDLTMKKQQHEYEGDQITVKQEPKYEAEDITVKQEPTYEEMDISVKEEPEYEGEDVTVKEEPIGIEIEAQQALSPSSHVASKMEAQVKASDAQAARQLLSLAPAVPDMLGKKKEQPASEIDSVNHAGSVNASAASCSQEHTNRLTYSQRRFADAVVTTCSIRQNEE</sequence>
<dbReference type="KEGG" id="hazt:108671377"/>